<proteinExistence type="predicted"/>
<keyword evidence="2" id="KW-1185">Reference proteome</keyword>
<feature type="non-terminal residue" evidence="1">
    <location>
        <position position="1"/>
    </location>
</feature>
<evidence type="ECO:0000313" key="2">
    <source>
        <dbReference type="Proteomes" id="UP000265520"/>
    </source>
</evidence>
<accession>A0A392W539</accession>
<name>A0A392W539_9FABA</name>
<comment type="caution">
    <text evidence="1">The sequence shown here is derived from an EMBL/GenBank/DDBJ whole genome shotgun (WGS) entry which is preliminary data.</text>
</comment>
<protein>
    <submittedName>
        <fullName evidence="1">Uncharacterized protein</fullName>
    </submittedName>
</protein>
<sequence>VRVGRFAETDREGEIEGLGFDRFAFRVRAGRLKGENGEG</sequence>
<organism evidence="1 2">
    <name type="scientific">Trifolium medium</name>
    <dbReference type="NCBI Taxonomy" id="97028"/>
    <lineage>
        <taxon>Eukaryota</taxon>
        <taxon>Viridiplantae</taxon>
        <taxon>Streptophyta</taxon>
        <taxon>Embryophyta</taxon>
        <taxon>Tracheophyta</taxon>
        <taxon>Spermatophyta</taxon>
        <taxon>Magnoliopsida</taxon>
        <taxon>eudicotyledons</taxon>
        <taxon>Gunneridae</taxon>
        <taxon>Pentapetalae</taxon>
        <taxon>rosids</taxon>
        <taxon>fabids</taxon>
        <taxon>Fabales</taxon>
        <taxon>Fabaceae</taxon>
        <taxon>Papilionoideae</taxon>
        <taxon>50 kb inversion clade</taxon>
        <taxon>NPAAA clade</taxon>
        <taxon>Hologalegina</taxon>
        <taxon>IRL clade</taxon>
        <taxon>Trifolieae</taxon>
        <taxon>Trifolium</taxon>
    </lineage>
</organism>
<reference evidence="1 2" key="1">
    <citation type="journal article" date="2018" name="Front. Plant Sci.">
        <title>Red Clover (Trifolium pratense) and Zigzag Clover (T. medium) - A Picture of Genomic Similarities and Differences.</title>
        <authorList>
            <person name="Dluhosova J."/>
            <person name="Istvanek J."/>
            <person name="Nedelnik J."/>
            <person name="Repkova J."/>
        </authorList>
    </citation>
    <scope>NUCLEOTIDE SEQUENCE [LARGE SCALE GENOMIC DNA]</scope>
    <source>
        <strain evidence="2">cv. 10/8</strain>
        <tissue evidence="1">Leaf</tissue>
    </source>
</reference>
<dbReference type="Proteomes" id="UP000265520">
    <property type="component" value="Unassembled WGS sequence"/>
</dbReference>
<dbReference type="AlphaFoldDB" id="A0A392W539"/>
<dbReference type="EMBL" id="LXQA011368573">
    <property type="protein sequence ID" value="MCI94863.1"/>
    <property type="molecule type" value="Genomic_DNA"/>
</dbReference>
<evidence type="ECO:0000313" key="1">
    <source>
        <dbReference type="EMBL" id="MCI94863.1"/>
    </source>
</evidence>